<keyword evidence="3" id="KW-1185">Reference proteome</keyword>
<evidence type="ECO:0000313" key="3">
    <source>
        <dbReference type="Proteomes" id="UP000637643"/>
    </source>
</evidence>
<dbReference type="Pfam" id="PF01370">
    <property type="entry name" value="Epimerase"/>
    <property type="match status" value="1"/>
</dbReference>
<dbReference type="Gene3D" id="3.40.50.720">
    <property type="entry name" value="NAD(P)-binding Rossmann-like Domain"/>
    <property type="match status" value="1"/>
</dbReference>
<dbReference type="EMBL" id="BMKR01000001">
    <property type="protein sequence ID" value="GGF58943.1"/>
    <property type="molecule type" value="Genomic_DNA"/>
</dbReference>
<organism evidence="2 3">
    <name type="scientific">Paenibacillus albidus</name>
    <dbReference type="NCBI Taxonomy" id="2041023"/>
    <lineage>
        <taxon>Bacteria</taxon>
        <taxon>Bacillati</taxon>
        <taxon>Bacillota</taxon>
        <taxon>Bacilli</taxon>
        <taxon>Bacillales</taxon>
        <taxon>Paenibacillaceae</taxon>
        <taxon>Paenibacillus</taxon>
    </lineage>
</organism>
<dbReference type="RefSeq" id="WP_189021585.1">
    <property type="nucleotide sequence ID" value="NZ_BMKR01000001.1"/>
</dbReference>
<proteinExistence type="predicted"/>
<dbReference type="InterPro" id="IPR001509">
    <property type="entry name" value="Epimerase_deHydtase"/>
</dbReference>
<dbReference type="AlphaFoldDB" id="A0A917F937"/>
<comment type="caution">
    <text evidence="2">The sequence shown here is derived from an EMBL/GenBank/DDBJ whole genome shotgun (WGS) entry which is preliminary data.</text>
</comment>
<reference evidence="2" key="1">
    <citation type="journal article" date="2014" name="Int. J. Syst. Evol. Microbiol.">
        <title>Complete genome sequence of Corynebacterium casei LMG S-19264T (=DSM 44701T), isolated from a smear-ripened cheese.</title>
        <authorList>
            <consortium name="US DOE Joint Genome Institute (JGI-PGF)"/>
            <person name="Walter F."/>
            <person name="Albersmeier A."/>
            <person name="Kalinowski J."/>
            <person name="Ruckert C."/>
        </authorList>
    </citation>
    <scope>NUCLEOTIDE SEQUENCE</scope>
    <source>
        <strain evidence="2">CGMCC 1.16134</strain>
    </source>
</reference>
<protein>
    <submittedName>
        <fullName evidence="2">UDP-glucose 4-epimerase</fullName>
    </submittedName>
</protein>
<dbReference type="PANTHER" id="PTHR43245:SF58">
    <property type="entry name" value="BLL5923 PROTEIN"/>
    <property type="match status" value="1"/>
</dbReference>
<accession>A0A917F937</accession>
<sequence length="293" mass="33910">MDKKKILITGKGSYIGTSFINWVKQWPEQYEVEELSVRGEAWKEHDFSQYKAIIHVAAVVHKKEKPENEQLYFRVNKDLAISIAKKAQQDGVGQFLFMSSMSVYGLEGLIGQDTVIYDYTECKPTSFYGKSKLAAEEEILKMDCEEFKIAIIRAPMIYGYNCPGNYTRLRKIALKSPLFPSIENKRSMIFIDNLSEFIRWLLLSRKNGIFFPQNKEYISTVELVKLVSSINNRRLLFSKFFAIPIKLLGNQFDITKKIFGNLKYDLRISLHDEYNYSLANLKDSIQKSEIDGA</sequence>
<evidence type="ECO:0000313" key="2">
    <source>
        <dbReference type="EMBL" id="GGF58943.1"/>
    </source>
</evidence>
<reference evidence="2" key="2">
    <citation type="submission" date="2020-09" db="EMBL/GenBank/DDBJ databases">
        <authorList>
            <person name="Sun Q."/>
            <person name="Zhou Y."/>
        </authorList>
    </citation>
    <scope>NUCLEOTIDE SEQUENCE</scope>
    <source>
        <strain evidence="2">CGMCC 1.16134</strain>
    </source>
</reference>
<evidence type="ECO:0000259" key="1">
    <source>
        <dbReference type="Pfam" id="PF01370"/>
    </source>
</evidence>
<gene>
    <name evidence="2" type="ORF">GCM10010912_00150</name>
</gene>
<dbReference type="InterPro" id="IPR050177">
    <property type="entry name" value="Lipid_A_modif_metabolic_enz"/>
</dbReference>
<dbReference type="PANTHER" id="PTHR43245">
    <property type="entry name" value="BIFUNCTIONAL POLYMYXIN RESISTANCE PROTEIN ARNA"/>
    <property type="match status" value="1"/>
</dbReference>
<feature type="domain" description="NAD-dependent epimerase/dehydratase" evidence="1">
    <location>
        <begin position="40"/>
        <end position="204"/>
    </location>
</feature>
<dbReference type="InterPro" id="IPR036291">
    <property type="entry name" value="NAD(P)-bd_dom_sf"/>
</dbReference>
<name>A0A917F937_9BACL</name>
<dbReference type="SUPFAM" id="SSF51735">
    <property type="entry name" value="NAD(P)-binding Rossmann-fold domains"/>
    <property type="match status" value="1"/>
</dbReference>
<dbReference type="Proteomes" id="UP000637643">
    <property type="component" value="Unassembled WGS sequence"/>
</dbReference>